<dbReference type="GO" id="GO:0009001">
    <property type="term" value="F:serine O-acetyltransferase activity"/>
    <property type="evidence" value="ECO:0007669"/>
    <property type="project" value="UniProtKB-EC"/>
</dbReference>
<comment type="catalytic activity">
    <reaction evidence="1">
        <text>L-serine + acetyl-CoA = O-acetyl-L-serine + CoA</text>
        <dbReference type="Rhea" id="RHEA:24560"/>
        <dbReference type="ChEBI" id="CHEBI:33384"/>
        <dbReference type="ChEBI" id="CHEBI:57287"/>
        <dbReference type="ChEBI" id="CHEBI:57288"/>
        <dbReference type="ChEBI" id="CHEBI:58340"/>
        <dbReference type="EC" id="2.3.1.30"/>
    </reaction>
</comment>
<name>A0A318H0D3_9BURK</name>
<dbReference type="InterPro" id="IPR011004">
    <property type="entry name" value="Trimer_LpxA-like_sf"/>
</dbReference>
<dbReference type="EMBL" id="QJJS01000007">
    <property type="protein sequence ID" value="PXW96194.1"/>
    <property type="molecule type" value="Genomic_DNA"/>
</dbReference>
<dbReference type="Proteomes" id="UP000247811">
    <property type="component" value="Unassembled WGS sequence"/>
</dbReference>
<dbReference type="GO" id="GO:0005737">
    <property type="term" value="C:cytoplasm"/>
    <property type="evidence" value="ECO:0007669"/>
    <property type="project" value="InterPro"/>
</dbReference>
<accession>A0A318H0D3</accession>
<evidence type="ECO:0000313" key="3">
    <source>
        <dbReference type="Proteomes" id="UP000247811"/>
    </source>
</evidence>
<organism evidence="2 3">
    <name type="scientific">Sphaerotilus hippei</name>
    <dbReference type="NCBI Taxonomy" id="744406"/>
    <lineage>
        <taxon>Bacteria</taxon>
        <taxon>Pseudomonadati</taxon>
        <taxon>Pseudomonadota</taxon>
        <taxon>Betaproteobacteria</taxon>
        <taxon>Burkholderiales</taxon>
        <taxon>Sphaerotilaceae</taxon>
        <taxon>Sphaerotilus</taxon>
    </lineage>
</organism>
<comment type="caution">
    <text evidence="2">The sequence shown here is derived from an EMBL/GenBank/DDBJ whole genome shotgun (WGS) entry which is preliminary data.</text>
</comment>
<keyword evidence="1 2" id="KW-0808">Transferase</keyword>
<dbReference type="GO" id="GO:0006535">
    <property type="term" value="P:cysteine biosynthetic process from serine"/>
    <property type="evidence" value="ECO:0007669"/>
    <property type="project" value="InterPro"/>
</dbReference>
<dbReference type="Gene3D" id="2.160.10.10">
    <property type="entry name" value="Hexapeptide repeat proteins"/>
    <property type="match status" value="1"/>
</dbReference>
<dbReference type="OrthoDB" id="9154370at2"/>
<reference evidence="2 3" key="1">
    <citation type="submission" date="2018-05" db="EMBL/GenBank/DDBJ databases">
        <title>Genomic Encyclopedia of Type Strains, Phase IV (KMG-IV): sequencing the most valuable type-strain genomes for metagenomic binning, comparative biology and taxonomic classification.</title>
        <authorList>
            <person name="Goeker M."/>
        </authorList>
    </citation>
    <scope>NUCLEOTIDE SEQUENCE [LARGE SCALE GENOMIC DNA]</scope>
    <source>
        <strain evidence="2 3">DSM 566</strain>
    </source>
</reference>
<dbReference type="InterPro" id="IPR001451">
    <property type="entry name" value="Hexapep"/>
</dbReference>
<evidence type="ECO:0000256" key="1">
    <source>
        <dbReference type="PIRNR" id="PIRNR000441"/>
    </source>
</evidence>
<dbReference type="Pfam" id="PF00132">
    <property type="entry name" value="Hexapep"/>
    <property type="match status" value="1"/>
</dbReference>
<keyword evidence="1" id="KW-0012">Acyltransferase</keyword>
<dbReference type="AlphaFoldDB" id="A0A318H0D3"/>
<gene>
    <name evidence="2" type="ORF">C7444_107100</name>
</gene>
<protein>
    <recommendedName>
        <fullName evidence="1">Serine acetyltransferase</fullName>
        <ecNumber evidence="1">2.3.1.30</ecNumber>
    </recommendedName>
</protein>
<comment type="similarity">
    <text evidence="1">Belongs to the transferase hexapeptide repeat family.</text>
</comment>
<sequence length="209" mass="22466">MEVPVAEALISPNDEPPLSWAETRALMRSDFQRTVESMGNEGSALKRLFWRLLPTSQALFWHRISRHLFLRGWRNTAWVIFLVNTYLTRIEIAPTTSIGAGCFLGHAPVVLCGRIGRRFTLYGYGGLGGGMESRDIGGGSGLPVVGDDVLMAIRAMVLGPVRIGDGARIGPSCTVTRDVAARAVVASAPPRTLSTAAAADHPASNQEQP</sequence>
<dbReference type="EC" id="2.3.1.30" evidence="1"/>
<dbReference type="PIRSF" id="PIRSF000441">
    <property type="entry name" value="CysE"/>
    <property type="match status" value="1"/>
</dbReference>
<dbReference type="SUPFAM" id="SSF51161">
    <property type="entry name" value="Trimeric LpxA-like enzymes"/>
    <property type="match status" value="1"/>
</dbReference>
<evidence type="ECO:0000313" key="2">
    <source>
        <dbReference type="EMBL" id="PXW96194.1"/>
    </source>
</evidence>
<dbReference type="PANTHER" id="PTHR42811">
    <property type="entry name" value="SERINE ACETYLTRANSFERASE"/>
    <property type="match status" value="1"/>
</dbReference>
<dbReference type="InterPro" id="IPR005881">
    <property type="entry name" value="Ser_O-AcTrfase"/>
</dbReference>
<proteinExistence type="inferred from homology"/>
<keyword evidence="3" id="KW-1185">Reference proteome</keyword>